<organism evidence="4 5">
    <name type="scientific">Methylobacterium cerastii</name>
    <dbReference type="NCBI Taxonomy" id="932741"/>
    <lineage>
        <taxon>Bacteria</taxon>
        <taxon>Pseudomonadati</taxon>
        <taxon>Pseudomonadota</taxon>
        <taxon>Alphaproteobacteria</taxon>
        <taxon>Hyphomicrobiales</taxon>
        <taxon>Methylobacteriaceae</taxon>
        <taxon>Methylobacterium</taxon>
    </lineage>
</organism>
<dbReference type="Proteomes" id="UP001055117">
    <property type="component" value="Unassembled WGS sequence"/>
</dbReference>
<accession>A0ABQ4QC80</accession>
<feature type="transmembrane region" description="Helical" evidence="2">
    <location>
        <begin position="39"/>
        <end position="61"/>
    </location>
</feature>
<keyword evidence="2" id="KW-0472">Membrane</keyword>
<proteinExistence type="predicted"/>
<evidence type="ECO:0000256" key="1">
    <source>
        <dbReference type="SAM" id="MobiDB-lite"/>
    </source>
</evidence>
<protein>
    <recommendedName>
        <fullName evidence="6">Glycine zipper domain-containing protein</fullName>
    </recommendedName>
</protein>
<evidence type="ECO:0000256" key="2">
    <source>
        <dbReference type="SAM" id="Phobius"/>
    </source>
</evidence>
<evidence type="ECO:0008006" key="6">
    <source>
        <dbReference type="Google" id="ProtNLM"/>
    </source>
</evidence>
<reference evidence="4 5" key="1">
    <citation type="journal article" date="2021" name="Front. Microbiol.">
        <title>Comprehensive Comparative Genomics and Phenotyping of Methylobacterium Species.</title>
        <authorList>
            <person name="Alessa O."/>
            <person name="Ogura Y."/>
            <person name="Fujitani Y."/>
            <person name="Takami H."/>
            <person name="Hayashi T."/>
            <person name="Sahin N."/>
            <person name="Tani A."/>
        </authorList>
    </citation>
    <scope>NUCLEOTIDE SEQUENCE [LARGE SCALE GENOMIC DNA]</scope>
    <source>
        <strain evidence="4 5">DSM 23679</strain>
    </source>
</reference>
<feature type="signal peptide" evidence="3">
    <location>
        <begin position="1"/>
        <end position="23"/>
    </location>
</feature>
<keyword evidence="5" id="KW-1185">Reference proteome</keyword>
<feature type="chain" id="PRO_5047283004" description="Glycine zipper domain-containing protein" evidence="3">
    <location>
        <begin position="24"/>
        <end position="109"/>
    </location>
</feature>
<evidence type="ECO:0000313" key="5">
    <source>
        <dbReference type="Proteomes" id="UP001055117"/>
    </source>
</evidence>
<feature type="compositionally biased region" description="Basic residues" evidence="1">
    <location>
        <begin position="66"/>
        <end position="79"/>
    </location>
</feature>
<evidence type="ECO:0000256" key="3">
    <source>
        <dbReference type="SAM" id="SignalP"/>
    </source>
</evidence>
<keyword evidence="3" id="KW-0732">Signal</keyword>
<keyword evidence="2" id="KW-0812">Transmembrane</keyword>
<gene>
    <name evidence="4" type="ORF">AFCDBAGC_0261</name>
</gene>
<name>A0ABQ4QC80_9HYPH</name>
<dbReference type="RefSeq" id="WP_187273544.1">
    <property type="nucleotide sequence ID" value="NZ_BPQG01000004.1"/>
</dbReference>
<sequence length="109" mass="11086">MLRRTLFGLMLASSLALPGAASAASNTVVGVGSGAVAGALVGGPIGAVAGAVIGGVVGSSTESARRPRMRRARLVRHRRAEAPARRSVQRRVEALPPAPAAPTTWKDPR</sequence>
<feature type="region of interest" description="Disordered" evidence="1">
    <location>
        <begin position="60"/>
        <end position="109"/>
    </location>
</feature>
<keyword evidence="2" id="KW-1133">Transmembrane helix</keyword>
<dbReference type="EMBL" id="BPQG01000004">
    <property type="protein sequence ID" value="GJD42425.1"/>
    <property type="molecule type" value="Genomic_DNA"/>
</dbReference>
<evidence type="ECO:0000313" key="4">
    <source>
        <dbReference type="EMBL" id="GJD42425.1"/>
    </source>
</evidence>
<comment type="caution">
    <text evidence="4">The sequence shown here is derived from an EMBL/GenBank/DDBJ whole genome shotgun (WGS) entry which is preliminary data.</text>
</comment>